<evidence type="ECO:0000313" key="2">
    <source>
        <dbReference type="Proteomes" id="UP001153954"/>
    </source>
</evidence>
<reference evidence="1" key="1">
    <citation type="submission" date="2022-03" db="EMBL/GenBank/DDBJ databases">
        <authorList>
            <person name="Tunstrom K."/>
        </authorList>
    </citation>
    <scope>NUCLEOTIDE SEQUENCE</scope>
</reference>
<dbReference type="SUPFAM" id="SSF52799">
    <property type="entry name" value="(Phosphotyrosine protein) phosphatases II"/>
    <property type="match status" value="1"/>
</dbReference>
<gene>
    <name evidence="1" type="ORF">EEDITHA_LOCUS4640</name>
</gene>
<dbReference type="Gene3D" id="3.90.190.10">
    <property type="entry name" value="Protein tyrosine phosphatase superfamily"/>
    <property type="match status" value="1"/>
</dbReference>
<protein>
    <submittedName>
        <fullName evidence="1">Uncharacterized protein</fullName>
    </submittedName>
</protein>
<sequence>MDSRCVAKVSAKDFLKRRTQLNCFKLIRDEYYSIVTRPINKTITSFIEPENEPKNRYMDIPCWEHSRVVLDTLKDDRTTSTRIESIAHIALFTYFHHIIPHNTIN</sequence>
<proteinExistence type="predicted"/>
<comment type="caution">
    <text evidence="1">The sequence shown here is derived from an EMBL/GenBank/DDBJ whole genome shotgun (WGS) entry which is preliminary data.</text>
</comment>
<dbReference type="InterPro" id="IPR029021">
    <property type="entry name" value="Prot-tyrosine_phosphatase-like"/>
</dbReference>
<accession>A0AAU9TSC9</accession>
<name>A0AAU9TSC9_EUPED</name>
<evidence type="ECO:0000313" key="1">
    <source>
        <dbReference type="EMBL" id="CAH2088485.1"/>
    </source>
</evidence>
<dbReference type="EMBL" id="CAKOGL010000007">
    <property type="protein sequence ID" value="CAH2088485.1"/>
    <property type="molecule type" value="Genomic_DNA"/>
</dbReference>
<organism evidence="1 2">
    <name type="scientific">Euphydryas editha</name>
    <name type="common">Edith's checkerspot</name>
    <dbReference type="NCBI Taxonomy" id="104508"/>
    <lineage>
        <taxon>Eukaryota</taxon>
        <taxon>Metazoa</taxon>
        <taxon>Ecdysozoa</taxon>
        <taxon>Arthropoda</taxon>
        <taxon>Hexapoda</taxon>
        <taxon>Insecta</taxon>
        <taxon>Pterygota</taxon>
        <taxon>Neoptera</taxon>
        <taxon>Endopterygota</taxon>
        <taxon>Lepidoptera</taxon>
        <taxon>Glossata</taxon>
        <taxon>Ditrysia</taxon>
        <taxon>Papilionoidea</taxon>
        <taxon>Nymphalidae</taxon>
        <taxon>Nymphalinae</taxon>
        <taxon>Euphydryas</taxon>
    </lineage>
</organism>
<keyword evidence="2" id="KW-1185">Reference proteome</keyword>
<dbReference type="AlphaFoldDB" id="A0AAU9TSC9"/>
<dbReference type="Proteomes" id="UP001153954">
    <property type="component" value="Unassembled WGS sequence"/>
</dbReference>